<dbReference type="GO" id="GO:0008137">
    <property type="term" value="F:NADH dehydrogenase (ubiquinone) activity"/>
    <property type="evidence" value="ECO:0007669"/>
    <property type="project" value="UniProtKB-EC"/>
</dbReference>
<evidence type="ECO:0000256" key="4">
    <source>
        <dbReference type="ARBA" id="ARBA00021006"/>
    </source>
</evidence>
<feature type="transmembrane region" description="Helical" evidence="17">
    <location>
        <begin position="215"/>
        <end position="235"/>
    </location>
</feature>
<dbReference type="GO" id="GO:0015990">
    <property type="term" value="P:electron transport coupled proton transport"/>
    <property type="evidence" value="ECO:0007669"/>
    <property type="project" value="TreeGrafter"/>
</dbReference>
<feature type="domain" description="NADH:quinone oxidoreductase/Mrp antiporter transmembrane" evidence="18">
    <location>
        <begin position="106"/>
        <end position="394"/>
    </location>
</feature>
<dbReference type="InterPro" id="IPR003918">
    <property type="entry name" value="NADH_UbQ_OxRdtase"/>
</dbReference>
<evidence type="ECO:0000256" key="9">
    <source>
        <dbReference type="ARBA" id="ARBA00022982"/>
    </source>
</evidence>
<dbReference type="InterPro" id="IPR001750">
    <property type="entry name" value="ND/Mrp_TM"/>
</dbReference>
<dbReference type="AlphaFoldDB" id="A0A8E7MIN8"/>
<keyword evidence="6" id="KW-0679">Respiratory chain</keyword>
<evidence type="ECO:0000256" key="8">
    <source>
        <dbReference type="ARBA" id="ARBA00022967"/>
    </source>
</evidence>
<evidence type="ECO:0000256" key="1">
    <source>
        <dbReference type="ARBA" id="ARBA00004225"/>
    </source>
</evidence>
<dbReference type="EC" id="7.1.1.2" evidence="3"/>
<dbReference type="PANTHER" id="PTHR43507:SF20">
    <property type="entry name" value="NADH-UBIQUINONE OXIDOREDUCTASE CHAIN 4"/>
    <property type="match status" value="1"/>
</dbReference>
<accession>A0A8E7MIN8</accession>
<organism evidence="20">
    <name type="scientific">Gesiella jameensis</name>
    <dbReference type="NCBI Taxonomy" id="1960709"/>
    <lineage>
        <taxon>Eukaryota</taxon>
        <taxon>Metazoa</taxon>
        <taxon>Spiralia</taxon>
        <taxon>Lophotrochozoa</taxon>
        <taxon>Annelida</taxon>
        <taxon>Polychaeta</taxon>
        <taxon>Errantia</taxon>
        <taxon>Phyllodocida</taxon>
        <taxon>Polynoidae</taxon>
        <taxon>Gesiella</taxon>
    </lineage>
</organism>
<feature type="transmembrane region" description="Helical" evidence="17">
    <location>
        <begin position="418"/>
        <end position="441"/>
    </location>
</feature>
<feature type="transmembrane region" description="Helical" evidence="17">
    <location>
        <begin position="87"/>
        <end position="104"/>
    </location>
</feature>
<feature type="transmembrane region" description="Helical" evidence="17">
    <location>
        <begin position="21"/>
        <end position="37"/>
    </location>
</feature>
<proteinExistence type="inferred from homology"/>
<feature type="transmembrane region" description="Helical" evidence="17">
    <location>
        <begin position="301"/>
        <end position="322"/>
    </location>
</feature>
<feature type="transmembrane region" description="Helical" evidence="17">
    <location>
        <begin position="141"/>
        <end position="160"/>
    </location>
</feature>
<dbReference type="GO" id="GO:0003954">
    <property type="term" value="F:NADH dehydrogenase activity"/>
    <property type="evidence" value="ECO:0007669"/>
    <property type="project" value="TreeGrafter"/>
</dbReference>
<evidence type="ECO:0000313" key="20">
    <source>
        <dbReference type="EMBL" id="QVX31180.1"/>
    </source>
</evidence>
<evidence type="ECO:0000259" key="18">
    <source>
        <dbReference type="Pfam" id="PF00361"/>
    </source>
</evidence>
<name>A0A8E7MIN8_9ANNE</name>
<dbReference type="Pfam" id="PF00361">
    <property type="entry name" value="Proton_antipo_M"/>
    <property type="match status" value="1"/>
</dbReference>
<evidence type="ECO:0000256" key="15">
    <source>
        <dbReference type="ARBA" id="ARBA00031025"/>
    </source>
</evidence>
<dbReference type="GO" id="GO:0048039">
    <property type="term" value="F:ubiquinone binding"/>
    <property type="evidence" value="ECO:0007669"/>
    <property type="project" value="TreeGrafter"/>
</dbReference>
<dbReference type="InterPro" id="IPR000260">
    <property type="entry name" value="NADH4_N"/>
</dbReference>
<evidence type="ECO:0000256" key="16">
    <source>
        <dbReference type="ARBA" id="ARBA00049551"/>
    </source>
</evidence>
<keyword evidence="8" id="KW-1278">Translocase</keyword>
<feature type="domain" description="NADH:ubiquinone oxidoreductase chain 4 N-terminal" evidence="19">
    <location>
        <begin position="1"/>
        <end position="100"/>
    </location>
</feature>
<evidence type="ECO:0000259" key="19">
    <source>
        <dbReference type="Pfam" id="PF01059"/>
    </source>
</evidence>
<dbReference type="PANTHER" id="PTHR43507">
    <property type="entry name" value="NADH-UBIQUINONE OXIDOREDUCTASE CHAIN 4"/>
    <property type="match status" value="1"/>
</dbReference>
<feature type="transmembrane region" description="Helical" evidence="17">
    <location>
        <begin position="373"/>
        <end position="406"/>
    </location>
</feature>
<dbReference type="EMBL" id="MW794260">
    <property type="protein sequence ID" value="QVX31180.1"/>
    <property type="molecule type" value="Genomic_DNA"/>
</dbReference>
<keyword evidence="5" id="KW-0813">Transport</keyword>
<feature type="transmembrane region" description="Helical" evidence="17">
    <location>
        <begin position="110"/>
        <end position="129"/>
    </location>
</feature>
<feature type="transmembrane region" description="Helical" evidence="17">
    <location>
        <begin position="241"/>
        <end position="269"/>
    </location>
</feature>
<keyword evidence="9" id="KW-0249">Electron transport</keyword>
<dbReference type="Pfam" id="PF01059">
    <property type="entry name" value="Oxidored_q5_N"/>
    <property type="match status" value="1"/>
</dbReference>
<evidence type="ECO:0000256" key="10">
    <source>
        <dbReference type="ARBA" id="ARBA00022989"/>
    </source>
</evidence>
<feature type="transmembrane region" description="Helical" evidence="17">
    <location>
        <begin position="57"/>
        <end position="75"/>
    </location>
</feature>
<sequence>MMKFFLILLFMFMFNKKYLSIIKIMLMIFLLMYMNLYQSMNSFTLINKMFMMDQMSITLMMLTMWISFLMILASNKIFINHNYKTNFTMLIMMLNFILLLSFTMQNFMNFYIMFETSLIPTLLLILGWGYQPERLQASMYLLLYTITASLPLLLSLMWMYNQNGHLFMFMNYFNSMNYMNYPLNMLWWMMSILAFMVKMPIYLMHLWLPKAHVEAPIAGSMILAGLLLKLGGYAFMRMTYIYPYLTFNISPFLTSLALWGGVITSLICIRQTDIKSLIAYSSISHMALMCMGVSFLSTWGWYGALMIMIAHGLSSSCLFMLANLTYENTSTRSMYLTKGMITMFPTMSMWWFITSLTNMAGPPSLNLLSEINLIMSNMWISLTIMIPLMIMIFMTATYSLILYTSMNHGSISNYSNPLILLSPNFHSMNLFHLLPIFMLIFKPELLSMSF</sequence>
<keyword evidence="12" id="KW-0830">Ubiquinone</keyword>
<evidence type="ECO:0000256" key="12">
    <source>
        <dbReference type="ARBA" id="ARBA00023075"/>
    </source>
</evidence>
<keyword evidence="10 17" id="KW-1133">Transmembrane helix</keyword>
<dbReference type="GO" id="GO:0042773">
    <property type="term" value="P:ATP synthesis coupled electron transport"/>
    <property type="evidence" value="ECO:0007669"/>
    <property type="project" value="InterPro"/>
</dbReference>
<keyword evidence="7 17" id="KW-0812">Transmembrane</keyword>
<feature type="transmembrane region" description="Helical" evidence="17">
    <location>
        <begin position="185"/>
        <end position="203"/>
    </location>
</feature>
<comment type="catalytic activity">
    <reaction evidence="16">
        <text>a ubiquinone + NADH + 5 H(+)(in) = a ubiquinol + NAD(+) + 4 H(+)(out)</text>
        <dbReference type="Rhea" id="RHEA:29091"/>
        <dbReference type="Rhea" id="RHEA-COMP:9565"/>
        <dbReference type="Rhea" id="RHEA-COMP:9566"/>
        <dbReference type="ChEBI" id="CHEBI:15378"/>
        <dbReference type="ChEBI" id="CHEBI:16389"/>
        <dbReference type="ChEBI" id="CHEBI:17976"/>
        <dbReference type="ChEBI" id="CHEBI:57540"/>
        <dbReference type="ChEBI" id="CHEBI:57945"/>
        <dbReference type="EC" id="7.1.1.2"/>
    </reaction>
</comment>
<geneLocation type="mitochondrion" evidence="20"/>
<evidence type="ECO:0000256" key="3">
    <source>
        <dbReference type="ARBA" id="ARBA00012944"/>
    </source>
</evidence>
<evidence type="ECO:0000256" key="2">
    <source>
        <dbReference type="ARBA" id="ARBA00009025"/>
    </source>
</evidence>
<evidence type="ECO:0000256" key="7">
    <source>
        <dbReference type="ARBA" id="ARBA00022692"/>
    </source>
</evidence>
<gene>
    <name evidence="20" type="primary">ND4</name>
</gene>
<dbReference type="GO" id="GO:0031966">
    <property type="term" value="C:mitochondrial membrane"/>
    <property type="evidence" value="ECO:0007669"/>
    <property type="project" value="UniProtKB-SubCell"/>
</dbReference>
<evidence type="ECO:0000256" key="14">
    <source>
        <dbReference type="ARBA" id="ARBA00023136"/>
    </source>
</evidence>
<evidence type="ECO:0000256" key="13">
    <source>
        <dbReference type="ARBA" id="ARBA00023128"/>
    </source>
</evidence>
<protein>
    <recommendedName>
        <fullName evidence="4">NADH-ubiquinone oxidoreductase chain 4</fullName>
        <ecNumber evidence="3">7.1.1.2</ecNumber>
    </recommendedName>
    <alternativeName>
        <fullName evidence="15">NADH dehydrogenase subunit 4</fullName>
    </alternativeName>
</protein>
<evidence type="ECO:0000256" key="6">
    <source>
        <dbReference type="ARBA" id="ARBA00022660"/>
    </source>
</evidence>
<evidence type="ECO:0000256" key="11">
    <source>
        <dbReference type="ARBA" id="ARBA00023027"/>
    </source>
</evidence>
<feature type="transmembrane region" description="Helical" evidence="17">
    <location>
        <begin position="276"/>
        <end position="295"/>
    </location>
</feature>
<keyword evidence="14 17" id="KW-0472">Membrane</keyword>
<feature type="transmembrane region" description="Helical" evidence="17">
    <location>
        <begin position="334"/>
        <end position="353"/>
    </location>
</feature>
<keyword evidence="11" id="KW-0520">NAD</keyword>
<reference evidence="20" key="1">
    <citation type="journal article" date="2021" name="Sci. Rep.">
        <title>Morphological convergence and adaptation in cave and pelagic scale worms (Polynoidae, Annelida).</title>
        <authorList>
            <person name="Gonzalez B.C."/>
            <person name="Martinez A."/>
            <person name="Worsaae K."/>
            <person name="Osborn K.J."/>
        </authorList>
    </citation>
    <scope>NUCLEOTIDE SEQUENCE</scope>
</reference>
<evidence type="ECO:0000256" key="5">
    <source>
        <dbReference type="ARBA" id="ARBA00022448"/>
    </source>
</evidence>
<keyword evidence="13 20" id="KW-0496">Mitochondrion</keyword>
<evidence type="ECO:0000256" key="17">
    <source>
        <dbReference type="SAM" id="Phobius"/>
    </source>
</evidence>
<comment type="subcellular location">
    <subcellularLocation>
        <location evidence="1">Mitochondrion membrane</location>
        <topology evidence="1">Multi-pass membrane protein</topology>
    </subcellularLocation>
</comment>
<comment type="similarity">
    <text evidence="2">Belongs to the complex I subunit 4 family.</text>
</comment>